<evidence type="ECO:0000313" key="9">
    <source>
        <dbReference type="Proteomes" id="UP000824998"/>
    </source>
</evidence>
<dbReference type="PROSITE" id="PS50850">
    <property type="entry name" value="MFS"/>
    <property type="match status" value="1"/>
</dbReference>
<evidence type="ECO:0000313" key="8">
    <source>
        <dbReference type="EMBL" id="KAG9229197.1"/>
    </source>
</evidence>
<dbReference type="OrthoDB" id="10021397at2759"/>
<evidence type="ECO:0000256" key="3">
    <source>
        <dbReference type="ARBA" id="ARBA00022692"/>
    </source>
</evidence>
<dbReference type="InterPro" id="IPR011701">
    <property type="entry name" value="MFS"/>
</dbReference>
<dbReference type="InterPro" id="IPR020846">
    <property type="entry name" value="MFS_dom"/>
</dbReference>
<dbReference type="GO" id="GO:0005886">
    <property type="term" value="C:plasma membrane"/>
    <property type="evidence" value="ECO:0007669"/>
    <property type="project" value="TreeGrafter"/>
</dbReference>
<evidence type="ECO:0000256" key="1">
    <source>
        <dbReference type="ARBA" id="ARBA00004141"/>
    </source>
</evidence>
<keyword evidence="4 6" id="KW-1133">Transmembrane helix</keyword>
<dbReference type="AlphaFoldDB" id="A0A9P8C0T0"/>
<evidence type="ECO:0000256" key="2">
    <source>
        <dbReference type="ARBA" id="ARBA00007520"/>
    </source>
</evidence>
<accession>A0A9P8C0T0</accession>
<feature type="domain" description="Major facilitator superfamily (MFS) profile" evidence="7">
    <location>
        <begin position="1"/>
        <end position="95"/>
    </location>
</feature>
<gene>
    <name evidence="8" type="ORF">BJ875DRAFT_434016</name>
</gene>
<keyword evidence="3 6" id="KW-0812">Transmembrane</keyword>
<evidence type="ECO:0000256" key="4">
    <source>
        <dbReference type="ARBA" id="ARBA00022989"/>
    </source>
</evidence>
<evidence type="ECO:0000256" key="5">
    <source>
        <dbReference type="ARBA" id="ARBA00023136"/>
    </source>
</evidence>
<dbReference type="PANTHER" id="PTHR23501:SF193">
    <property type="entry name" value="MULTIDRUG TRANSPORTER, PUTATIVE (AFU_ORTHOLOGUE AFUA_8G00940)-RELATED"/>
    <property type="match status" value="1"/>
</dbReference>
<evidence type="ECO:0000259" key="7">
    <source>
        <dbReference type="PROSITE" id="PS50850"/>
    </source>
</evidence>
<evidence type="ECO:0000256" key="6">
    <source>
        <dbReference type="SAM" id="Phobius"/>
    </source>
</evidence>
<comment type="subcellular location">
    <subcellularLocation>
        <location evidence="1">Membrane</location>
        <topology evidence="1">Multi-pass membrane protein</topology>
    </subcellularLocation>
</comment>
<reference evidence="8" key="1">
    <citation type="journal article" date="2021" name="IMA Fungus">
        <title>Genomic characterization of three marine fungi, including Emericellopsis atlantica sp. nov. with signatures of a generalist lifestyle and marine biomass degradation.</title>
        <authorList>
            <person name="Hagestad O.C."/>
            <person name="Hou L."/>
            <person name="Andersen J.H."/>
            <person name="Hansen E.H."/>
            <person name="Altermark B."/>
            <person name="Li C."/>
            <person name="Kuhnert E."/>
            <person name="Cox R.J."/>
            <person name="Crous P.W."/>
            <person name="Spatafora J.W."/>
            <person name="Lail K."/>
            <person name="Amirebrahimi M."/>
            <person name="Lipzen A."/>
            <person name="Pangilinan J."/>
            <person name="Andreopoulos W."/>
            <person name="Hayes R.D."/>
            <person name="Ng V."/>
            <person name="Grigoriev I.V."/>
            <person name="Jackson S.A."/>
            <person name="Sutton T.D.S."/>
            <person name="Dobson A.D.W."/>
            <person name="Rama T."/>
        </authorList>
    </citation>
    <scope>NUCLEOTIDE SEQUENCE</scope>
    <source>
        <strain evidence="8">TRa018bII</strain>
    </source>
</reference>
<dbReference type="GO" id="GO:0022857">
    <property type="term" value="F:transmembrane transporter activity"/>
    <property type="evidence" value="ECO:0007669"/>
    <property type="project" value="InterPro"/>
</dbReference>
<protein>
    <recommendedName>
        <fullName evidence="7">Major facilitator superfamily (MFS) profile domain-containing protein</fullName>
    </recommendedName>
</protein>
<sequence length="95" mass="10401">MLIVSRAIAGMGSTSLSSGAFTIIAGVVPMEKSSRYVVMLEIFYVSQLGPVLEPVVGGAFTQYATWRWCFYINLPLGGIAVAFLASQIEFQKRKY</sequence>
<dbReference type="PANTHER" id="PTHR23501">
    <property type="entry name" value="MAJOR FACILITATOR SUPERFAMILY"/>
    <property type="match status" value="1"/>
</dbReference>
<dbReference type="Proteomes" id="UP000824998">
    <property type="component" value="Unassembled WGS sequence"/>
</dbReference>
<feature type="transmembrane region" description="Helical" evidence="6">
    <location>
        <begin position="7"/>
        <end position="30"/>
    </location>
</feature>
<feature type="transmembrane region" description="Helical" evidence="6">
    <location>
        <begin position="65"/>
        <end position="85"/>
    </location>
</feature>
<dbReference type="Gene3D" id="1.20.1720.10">
    <property type="entry name" value="Multidrug resistance protein D"/>
    <property type="match status" value="1"/>
</dbReference>
<dbReference type="EMBL" id="MU251802">
    <property type="protein sequence ID" value="KAG9229197.1"/>
    <property type="molecule type" value="Genomic_DNA"/>
</dbReference>
<keyword evidence="9" id="KW-1185">Reference proteome</keyword>
<dbReference type="InterPro" id="IPR036259">
    <property type="entry name" value="MFS_trans_sf"/>
</dbReference>
<dbReference type="Pfam" id="PF07690">
    <property type="entry name" value="MFS_1"/>
    <property type="match status" value="1"/>
</dbReference>
<proteinExistence type="inferred from homology"/>
<comment type="caution">
    <text evidence="8">The sequence shown here is derived from an EMBL/GenBank/DDBJ whole genome shotgun (WGS) entry which is preliminary data.</text>
</comment>
<comment type="similarity">
    <text evidence="2">Belongs to the major facilitator superfamily. TCR/Tet family.</text>
</comment>
<dbReference type="SUPFAM" id="SSF103473">
    <property type="entry name" value="MFS general substrate transporter"/>
    <property type="match status" value="1"/>
</dbReference>
<organism evidence="8 9">
    <name type="scientific">Amylocarpus encephaloides</name>
    <dbReference type="NCBI Taxonomy" id="45428"/>
    <lineage>
        <taxon>Eukaryota</taxon>
        <taxon>Fungi</taxon>
        <taxon>Dikarya</taxon>
        <taxon>Ascomycota</taxon>
        <taxon>Pezizomycotina</taxon>
        <taxon>Leotiomycetes</taxon>
        <taxon>Helotiales</taxon>
        <taxon>Helotiales incertae sedis</taxon>
        <taxon>Amylocarpus</taxon>
    </lineage>
</organism>
<name>A0A9P8C0T0_9HELO</name>
<keyword evidence="5 6" id="KW-0472">Membrane</keyword>